<feature type="domain" description="N-acetyltransferase" evidence="3">
    <location>
        <begin position="3"/>
        <end position="168"/>
    </location>
</feature>
<proteinExistence type="predicted"/>
<dbReference type="PANTHER" id="PTHR43877">
    <property type="entry name" value="AMINOALKYLPHOSPHONATE N-ACETYLTRANSFERASE-RELATED-RELATED"/>
    <property type="match status" value="1"/>
</dbReference>
<accession>A0ABX3TU69</accession>
<evidence type="ECO:0000313" key="4">
    <source>
        <dbReference type="EMBL" id="ORJ18768.1"/>
    </source>
</evidence>
<dbReference type="PROSITE" id="PS51186">
    <property type="entry name" value="GNAT"/>
    <property type="match status" value="1"/>
</dbReference>
<evidence type="ECO:0000256" key="1">
    <source>
        <dbReference type="ARBA" id="ARBA00022679"/>
    </source>
</evidence>
<dbReference type="Proteomes" id="UP000192722">
    <property type="component" value="Unassembled WGS sequence"/>
</dbReference>
<evidence type="ECO:0000256" key="2">
    <source>
        <dbReference type="ARBA" id="ARBA00023315"/>
    </source>
</evidence>
<keyword evidence="5" id="KW-1185">Reference proteome</keyword>
<dbReference type="SUPFAM" id="SSF55729">
    <property type="entry name" value="Acyl-CoA N-acyltransferases (Nat)"/>
    <property type="match status" value="1"/>
</dbReference>
<comment type="caution">
    <text evidence="4">The sequence shown here is derived from an EMBL/GenBank/DDBJ whole genome shotgun (WGS) entry which is preliminary data.</text>
</comment>
<keyword evidence="1" id="KW-0808">Transferase</keyword>
<dbReference type="InterPro" id="IPR016181">
    <property type="entry name" value="Acyl_CoA_acyltransferase"/>
</dbReference>
<keyword evidence="2" id="KW-0012">Acyltransferase</keyword>
<organism evidence="4 5">
    <name type="scientific">Rouxiella silvae</name>
    <dbReference type="NCBI Taxonomy" id="1646373"/>
    <lineage>
        <taxon>Bacteria</taxon>
        <taxon>Pseudomonadati</taxon>
        <taxon>Pseudomonadota</taxon>
        <taxon>Gammaproteobacteria</taxon>
        <taxon>Enterobacterales</taxon>
        <taxon>Yersiniaceae</taxon>
        <taxon>Rouxiella</taxon>
    </lineage>
</organism>
<name>A0ABX3TU69_9GAMM</name>
<reference evidence="4 5" key="1">
    <citation type="journal article" date="2017" name="Int. J. Syst. Evol. Microbiol.">
        <title>Rouxiella badensis sp. nov. and Rouxiella silvae sp. nov. isolated from peat bog soil in Germany and emendation of the genus description.</title>
        <authorList>
            <person name="Le Fleche-Mateos A."/>
            <person name="Kugler J.H."/>
            <person name="Hansen S.H."/>
            <person name="Syldatk C."/>
            <person name="Hausmann R."/>
            <person name="Lomprez F."/>
            <person name="Vandenbogaert M."/>
            <person name="Manuguerra J.C."/>
            <person name="Grimont P.A."/>
        </authorList>
    </citation>
    <scope>NUCLEOTIDE SEQUENCE [LARGE SCALE GENOMIC DNA]</scope>
    <source>
        <strain evidence="4 5">213</strain>
    </source>
</reference>
<dbReference type="PANTHER" id="PTHR43877:SF2">
    <property type="entry name" value="AMINOALKYLPHOSPHONATE N-ACETYLTRANSFERASE-RELATED"/>
    <property type="match status" value="1"/>
</dbReference>
<dbReference type="Pfam" id="PF00583">
    <property type="entry name" value="Acetyltransf_1"/>
    <property type="match status" value="1"/>
</dbReference>
<protein>
    <submittedName>
        <fullName evidence="4">N-acetyltransferase</fullName>
    </submittedName>
</protein>
<dbReference type="InterPro" id="IPR050832">
    <property type="entry name" value="Bact_Acetyltransf"/>
</dbReference>
<gene>
    <name evidence="4" type="ORF">BS639_23615</name>
</gene>
<evidence type="ECO:0000313" key="5">
    <source>
        <dbReference type="Proteomes" id="UP000192722"/>
    </source>
</evidence>
<sequence length="168" mass="18912">MPLSLRIAQLHDAGLLNRLGFTTYPFAHLWTSKTELTRFLESEYALPVVEHSLRDSAVCWLIAETDRPIGIAKLTWHSEIAGEALAGTLLNKLYLSPEETGKGYGRTIFDEISLLARAHGQTFLWLQVLQQNTGARRFYESLGMKHVKDEIFSSATQQSIVHVMGKIL</sequence>
<dbReference type="CDD" id="cd04301">
    <property type="entry name" value="NAT_SF"/>
    <property type="match status" value="1"/>
</dbReference>
<dbReference type="EMBL" id="MRWD01000091">
    <property type="protein sequence ID" value="ORJ18768.1"/>
    <property type="molecule type" value="Genomic_DNA"/>
</dbReference>
<evidence type="ECO:0000259" key="3">
    <source>
        <dbReference type="PROSITE" id="PS51186"/>
    </source>
</evidence>
<dbReference type="Gene3D" id="3.40.630.30">
    <property type="match status" value="1"/>
</dbReference>
<dbReference type="InterPro" id="IPR000182">
    <property type="entry name" value="GNAT_dom"/>
</dbReference>
<dbReference type="RefSeq" id="WP_084984512.1">
    <property type="nucleotide sequence ID" value="NZ_CBCSCF010000014.1"/>
</dbReference>